<evidence type="ECO:0000256" key="3">
    <source>
        <dbReference type="ARBA" id="ARBA00012438"/>
    </source>
</evidence>
<comment type="catalytic activity">
    <reaction evidence="1">
        <text>ATP + protein L-histidine = ADP + protein N-phospho-L-histidine.</text>
        <dbReference type="EC" id="2.7.13.3"/>
    </reaction>
</comment>
<feature type="domain" description="Histidine kinase" evidence="24">
    <location>
        <begin position="989"/>
        <end position="1210"/>
    </location>
</feature>
<keyword evidence="5 20" id="KW-0597">Phosphoprotein</keyword>
<dbReference type="InterPro" id="IPR036641">
    <property type="entry name" value="HPT_dom_sf"/>
</dbReference>
<dbReference type="InterPro" id="IPR001638">
    <property type="entry name" value="Solute-binding_3/MltF_N"/>
</dbReference>
<evidence type="ECO:0000256" key="10">
    <source>
        <dbReference type="ARBA" id="ARBA00022801"/>
    </source>
</evidence>
<evidence type="ECO:0000313" key="29">
    <source>
        <dbReference type="EMBL" id="RSD31930.1"/>
    </source>
</evidence>
<dbReference type="Pfam" id="PF00512">
    <property type="entry name" value="HisKA"/>
    <property type="match status" value="1"/>
</dbReference>
<protein>
    <recommendedName>
        <fullName evidence="18">Sensor protein FixL</fullName>
        <ecNumber evidence="3">2.7.13.3</ecNumber>
    </recommendedName>
    <alternativeName>
        <fullName evidence="17">Sensory/regulatory protein RpfC</fullName>
    </alternativeName>
</protein>
<comment type="caution">
    <text evidence="29">The sequence shown here is derived from an EMBL/GenBank/DDBJ whole genome shotgun (WGS) entry which is preliminary data.</text>
</comment>
<evidence type="ECO:0000256" key="15">
    <source>
        <dbReference type="ARBA" id="ARBA00059827"/>
    </source>
</evidence>
<dbReference type="InterPro" id="IPR001789">
    <property type="entry name" value="Sig_transdc_resp-reg_receiver"/>
</dbReference>
<feature type="domain" description="PAC" evidence="27">
    <location>
        <begin position="919"/>
        <end position="971"/>
    </location>
</feature>
<organism evidence="29 30">
    <name type="scientific">Vibrio pectenicida</name>
    <dbReference type="NCBI Taxonomy" id="62763"/>
    <lineage>
        <taxon>Bacteria</taxon>
        <taxon>Pseudomonadati</taxon>
        <taxon>Pseudomonadota</taxon>
        <taxon>Gammaproteobacteria</taxon>
        <taxon>Vibrionales</taxon>
        <taxon>Vibrionaceae</taxon>
        <taxon>Vibrio</taxon>
    </lineage>
</organism>
<dbReference type="Gene3D" id="1.20.120.160">
    <property type="entry name" value="HPT domain"/>
    <property type="match status" value="1"/>
</dbReference>
<keyword evidence="8" id="KW-0547">Nucleotide-binding</keyword>
<dbReference type="SMART" id="SM00388">
    <property type="entry name" value="HisKA"/>
    <property type="match status" value="1"/>
</dbReference>
<dbReference type="CDD" id="cd17546">
    <property type="entry name" value="REC_hyHK_CKI1_RcsC-like"/>
    <property type="match status" value="2"/>
</dbReference>
<dbReference type="InterPro" id="IPR003661">
    <property type="entry name" value="HisK_dim/P_dom"/>
</dbReference>
<dbReference type="EMBL" id="RSFA01000019">
    <property type="protein sequence ID" value="RSD31930.1"/>
    <property type="molecule type" value="Genomic_DNA"/>
</dbReference>
<keyword evidence="7 22" id="KW-0812">Transmembrane</keyword>
<dbReference type="SUPFAM" id="SSF47384">
    <property type="entry name" value="Homodimeric domain of signal transducing histidine kinase"/>
    <property type="match status" value="1"/>
</dbReference>
<evidence type="ECO:0000256" key="1">
    <source>
        <dbReference type="ARBA" id="ARBA00000085"/>
    </source>
</evidence>
<dbReference type="InterPro" id="IPR036890">
    <property type="entry name" value="HATPase_C_sf"/>
</dbReference>
<evidence type="ECO:0000256" key="23">
    <source>
        <dbReference type="SAM" id="SignalP"/>
    </source>
</evidence>
<feature type="transmembrane region" description="Helical" evidence="22">
    <location>
        <begin position="280"/>
        <end position="304"/>
    </location>
</feature>
<dbReference type="FunFam" id="1.10.287.130:FF:000002">
    <property type="entry name" value="Two-component osmosensing histidine kinase"/>
    <property type="match status" value="1"/>
</dbReference>
<dbReference type="InterPro" id="IPR011006">
    <property type="entry name" value="CheY-like_superfamily"/>
</dbReference>
<keyword evidence="23" id="KW-0732">Signal</keyword>
<dbReference type="Gene3D" id="3.30.450.20">
    <property type="entry name" value="PAS domain"/>
    <property type="match status" value="2"/>
</dbReference>
<feature type="domain" description="HPt" evidence="28">
    <location>
        <begin position="1532"/>
        <end position="1628"/>
    </location>
</feature>
<dbReference type="NCBIfam" id="TIGR00229">
    <property type="entry name" value="sensory_box"/>
    <property type="match status" value="2"/>
</dbReference>
<dbReference type="Pfam" id="PF00989">
    <property type="entry name" value="PAS"/>
    <property type="match status" value="1"/>
</dbReference>
<feature type="domain" description="PAS" evidence="26">
    <location>
        <begin position="719"/>
        <end position="765"/>
    </location>
</feature>
<dbReference type="SMART" id="SM00387">
    <property type="entry name" value="HATPase_c"/>
    <property type="match status" value="1"/>
</dbReference>
<dbReference type="PRINTS" id="PR00344">
    <property type="entry name" value="BCTRLSENSOR"/>
</dbReference>
<accession>A0A3R9EE85</accession>
<dbReference type="InterPro" id="IPR001610">
    <property type="entry name" value="PAC"/>
</dbReference>
<dbReference type="GO" id="GO:0005886">
    <property type="term" value="C:plasma membrane"/>
    <property type="evidence" value="ECO:0007669"/>
    <property type="project" value="UniProtKB-SubCell"/>
</dbReference>
<dbReference type="SMART" id="SM00073">
    <property type="entry name" value="HPT"/>
    <property type="match status" value="1"/>
</dbReference>
<dbReference type="Proteomes" id="UP000269041">
    <property type="component" value="Unassembled WGS sequence"/>
</dbReference>
<dbReference type="InterPro" id="IPR005467">
    <property type="entry name" value="His_kinase_dom"/>
</dbReference>
<keyword evidence="30" id="KW-1185">Reference proteome</keyword>
<evidence type="ECO:0000259" key="26">
    <source>
        <dbReference type="PROSITE" id="PS50112"/>
    </source>
</evidence>
<dbReference type="Gene3D" id="1.10.287.130">
    <property type="match status" value="1"/>
</dbReference>
<dbReference type="PROSITE" id="PS50113">
    <property type="entry name" value="PAC"/>
    <property type="match status" value="2"/>
</dbReference>
<dbReference type="InterPro" id="IPR035965">
    <property type="entry name" value="PAS-like_dom_sf"/>
</dbReference>
<feature type="modified residue" description="Phosphohistidine" evidence="19">
    <location>
        <position position="1571"/>
    </location>
</feature>
<dbReference type="SUPFAM" id="SSF53850">
    <property type="entry name" value="Periplasmic binding protein-like II"/>
    <property type="match status" value="1"/>
</dbReference>
<evidence type="ECO:0000259" key="28">
    <source>
        <dbReference type="PROSITE" id="PS50894"/>
    </source>
</evidence>
<dbReference type="Gene3D" id="3.30.565.10">
    <property type="entry name" value="Histidine kinase-like ATPase, C-terminal domain"/>
    <property type="match status" value="1"/>
</dbReference>
<dbReference type="Pfam" id="PF00072">
    <property type="entry name" value="Response_reg"/>
    <property type="match status" value="2"/>
</dbReference>
<evidence type="ECO:0000256" key="12">
    <source>
        <dbReference type="ARBA" id="ARBA00022989"/>
    </source>
</evidence>
<dbReference type="OrthoDB" id="9810730at2"/>
<evidence type="ECO:0000256" key="9">
    <source>
        <dbReference type="ARBA" id="ARBA00022777"/>
    </source>
</evidence>
<dbReference type="InterPro" id="IPR004358">
    <property type="entry name" value="Sig_transdc_His_kin-like_C"/>
</dbReference>
<dbReference type="PANTHER" id="PTHR45339:SF1">
    <property type="entry name" value="HYBRID SIGNAL TRANSDUCTION HISTIDINE KINASE J"/>
    <property type="match status" value="1"/>
</dbReference>
<comment type="function">
    <text evidence="15">Putative oxygen sensor; modulates the activity of FixJ, a transcriptional activator of nitrogen fixation fixK gene. FixL probably acts as a kinase that phosphorylates FixJ.</text>
</comment>
<evidence type="ECO:0000256" key="18">
    <source>
        <dbReference type="ARBA" id="ARBA00070616"/>
    </source>
</evidence>
<dbReference type="SMART" id="SM00062">
    <property type="entry name" value="PBPb"/>
    <property type="match status" value="1"/>
</dbReference>
<dbReference type="SUPFAM" id="SSF55785">
    <property type="entry name" value="PYP-like sensor domain (PAS domain)"/>
    <property type="match status" value="2"/>
</dbReference>
<feature type="chain" id="PRO_5018766039" description="Sensor protein FixL" evidence="23">
    <location>
        <begin position="26"/>
        <end position="1706"/>
    </location>
</feature>
<dbReference type="Pfam" id="PF01627">
    <property type="entry name" value="Hpt"/>
    <property type="match status" value="1"/>
</dbReference>
<evidence type="ECO:0000256" key="20">
    <source>
        <dbReference type="PROSITE-ProRule" id="PRU00169"/>
    </source>
</evidence>
<evidence type="ECO:0000256" key="11">
    <source>
        <dbReference type="ARBA" id="ARBA00022840"/>
    </source>
</evidence>
<reference evidence="29 30" key="1">
    <citation type="submission" date="2018-12" db="EMBL/GenBank/DDBJ databases">
        <title>Genomic taxonomy of the Vibrionaceae family.</title>
        <authorList>
            <person name="Gomez-Gil B."/>
            <person name="Enciso-Ibarra K."/>
        </authorList>
    </citation>
    <scope>NUCLEOTIDE SEQUENCE [LARGE SCALE GENOMIC DNA]</scope>
    <source>
        <strain evidence="29 30">CAIM 594</strain>
    </source>
</reference>
<feature type="transmembrane region" description="Helical" evidence="22">
    <location>
        <begin position="667"/>
        <end position="690"/>
    </location>
</feature>
<feature type="modified residue" description="4-aspartylphosphate" evidence="20">
    <location>
        <position position="1422"/>
    </location>
</feature>
<gene>
    <name evidence="29" type="ORF">EJA03_06065</name>
</gene>
<keyword evidence="10" id="KW-0378">Hydrolase</keyword>
<feature type="domain" description="Response regulatory" evidence="25">
    <location>
        <begin position="1373"/>
        <end position="1489"/>
    </location>
</feature>
<dbReference type="EC" id="2.7.13.3" evidence="3"/>
<evidence type="ECO:0000313" key="30">
    <source>
        <dbReference type="Proteomes" id="UP000269041"/>
    </source>
</evidence>
<dbReference type="CDD" id="cd16922">
    <property type="entry name" value="HATPase_EvgS-ArcB-TorS-like"/>
    <property type="match status" value="1"/>
</dbReference>
<dbReference type="InterPro" id="IPR000700">
    <property type="entry name" value="PAS-assoc_C"/>
</dbReference>
<dbReference type="GO" id="GO:0005524">
    <property type="term" value="F:ATP binding"/>
    <property type="evidence" value="ECO:0007669"/>
    <property type="project" value="UniProtKB-KW"/>
</dbReference>
<name>A0A3R9EE85_9VIBR</name>
<dbReference type="PROSITE" id="PS50110">
    <property type="entry name" value="RESPONSE_REGULATORY"/>
    <property type="match status" value="2"/>
</dbReference>
<dbReference type="CDD" id="cd00088">
    <property type="entry name" value="HPT"/>
    <property type="match status" value="1"/>
</dbReference>
<dbReference type="CDD" id="cd00082">
    <property type="entry name" value="HisKA"/>
    <property type="match status" value="1"/>
</dbReference>
<feature type="domain" description="PAC" evidence="27">
    <location>
        <begin position="796"/>
        <end position="846"/>
    </location>
</feature>
<evidence type="ECO:0000256" key="21">
    <source>
        <dbReference type="SAM" id="Coils"/>
    </source>
</evidence>
<dbReference type="PANTHER" id="PTHR45339">
    <property type="entry name" value="HYBRID SIGNAL TRANSDUCTION HISTIDINE KINASE J"/>
    <property type="match status" value="1"/>
</dbReference>
<dbReference type="Gene3D" id="3.40.50.2300">
    <property type="match status" value="2"/>
</dbReference>
<feature type="coiled-coil region" evidence="21">
    <location>
        <begin position="830"/>
        <end position="857"/>
    </location>
</feature>
<keyword evidence="9" id="KW-0418">Kinase</keyword>
<evidence type="ECO:0000256" key="19">
    <source>
        <dbReference type="PROSITE-ProRule" id="PRU00110"/>
    </source>
</evidence>
<dbReference type="PROSITE" id="PS50109">
    <property type="entry name" value="HIS_KIN"/>
    <property type="match status" value="1"/>
</dbReference>
<evidence type="ECO:0000256" key="13">
    <source>
        <dbReference type="ARBA" id="ARBA00023012"/>
    </source>
</evidence>
<evidence type="ECO:0000256" key="14">
    <source>
        <dbReference type="ARBA" id="ARBA00023136"/>
    </source>
</evidence>
<dbReference type="Pfam" id="PF13426">
    <property type="entry name" value="PAS_9"/>
    <property type="match status" value="1"/>
</dbReference>
<dbReference type="SUPFAM" id="SSF52172">
    <property type="entry name" value="CheY-like"/>
    <property type="match status" value="2"/>
</dbReference>
<keyword evidence="12 22" id="KW-1133">Transmembrane helix</keyword>
<evidence type="ECO:0000256" key="8">
    <source>
        <dbReference type="ARBA" id="ARBA00022741"/>
    </source>
</evidence>
<evidence type="ECO:0000256" key="4">
    <source>
        <dbReference type="ARBA" id="ARBA00022475"/>
    </source>
</evidence>
<dbReference type="Pfam" id="PF00497">
    <property type="entry name" value="SBP_bac_3"/>
    <property type="match status" value="1"/>
</dbReference>
<dbReference type="InterPro" id="IPR003594">
    <property type="entry name" value="HATPase_dom"/>
</dbReference>
<dbReference type="GO" id="GO:0016787">
    <property type="term" value="F:hydrolase activity"/>
    <property type="evidence" value="ECO:0007669"/>
    <property type="project" value="UniProtKB-KW"/>
</dbReference>
<evidence type="ECO:0000256" key="2">
    <source>
        <dbReference type="ARBA" id="ARBA00004651"/>
    </source>
</evidence>
<dbReference type="FunFam" id="3.30.565.10:FF:000010">
    <property type="entry name" value="Sensor histidine kinase RcsC"/>
    <property type="match status" value="1"/>
</dbReference>
<dbReference type="Pfam" id="PF02518">
    <property type="entry name" value="HATPase_c"/>
    <property type="match status" value="1"/>
</dbReference>
<dbReference type="SMART" id="SM00086">
    <property type="entry name" value="PAC"/>
    <property type="match status" value="2"/>
</dbReference>
<keyword evidence="14 22" id="KW-0472">Membrane</keyword>
<dbReference type="SMART" id="SM00091">
    <property type="entry name" value="PAS"/>
    <property type="match status" value="2"/>
</dbReference>
<feature type="coiled-coil region" evidence="21">
    <location>
        <begin position="962"/>
        <end position="989"/>
    </location>
</feature>
<dbReference type="InterPro" id="IPR013767">
    <property type="entry name" value="PAS_fold"/>
</dbReference>
<evidence type="ECO:0000259" key="24">
    <source>
        <dbReference type="PROSITE" id="PS50109"/>
    </source>
</evidence>
<feature type="signal peptide" evidence="23">
    <location>
        <begin position="1"/>
        <end position="25"/>
    </location>
</feature>
<keyword evidence="6" id="KW-0808">Transferase</keyword>
<evidence type="ECO:0000256" key="16">
    <source>
        <dbReference type="ARBA" id="ARBA00064003"/>
    </source>
</evidence>
<dbReference type="Gene3D" id="3.40.190.10">
    <property type="entry name" value="Periplasmic binding protein-like II"/>
    <property type="match status" value="2"/>
</dbReference>
<evidence type="ECO:0000256" key="5">
    <source>
        <dbReference type="ARBA" id="ARBA00022553"/>
    </source>
</evidence>
<dbReference type="PROSITE" id="PS50894">
    <property type="entry name" value="HPT"/>
    <property type="match status" value="1"/>
</dbReference>
<proteinExistence type="predicted"/>
<dbReference type="InterPro" id="IPR008207">
    <property type="entry name" value="Sig_transdc_His_kin_Hpt_dom"/>
</dbReference>
<dbReference type="RefSeq" id="WP_125320348.1">
    <property type="nucleotide sequence ID" value="NZ_AP024889.1"/>
</dbReference>
<dbReference type="FunFam" id="3.30.450.20:FF:000060">
    <property type="entry name" value="Sensor protein FixL"/>
    <property type="match status" value="1"/>
</dbReference>
<dbReference type="SUPFAM" id="SSF55874">
    <property type="entry name" value="ATPase domain of HSP90 chaperone/DNA topoisomerase II/histidine kinase"/>
    <property type="match status" value="1"/>
</dbReference>
<evidence type="ECO:0000259" key="25">
    <source>
        <dbReference type="PROSITE" id="PS50110"/>
    </source>
</evidence>
<comment type="subcellular location">
    <subcellularLocation>
        <location evidence="2">Cell membrane</location>
        <topology evidence="2">Multi-pass membrane protein</topology>
    </subcellularLocation>
</comment>
<dbReference type="GO" id="GO:0006355">
    <property type="term" value="P:regulation of DNA-templated transcription"/>
    <property type="evidence" value="ECO:0007669"/>
    <property type="project" value="InterPro"/>
</dbReference>
<dbReference type="PROSITE" id="PS50112">
    <property type="entry name" value="PAS"/>
    <property type="match status" value="1"/>
</dbReference>
<dbReference type="GO" id="GO:0000155">
    <property type="term" value="F:phosphorelay sensor kinase activity"/>
    <property type="evidence" value="ECO:0007669"/>
    <property type="project" value="InterPro"/>
</dbReference>
<keyword evidence="21" id="KW-0175">Coiled coil</keyword>
<keyword evidence="13" id="KW-0902">Two-component regulatory system</keyword>
<feature type="modified residue" description="4-aspartylphosphate" evidence="20">
    <location>
        <position position="1281"/>
    </location>
</feature>
<evidence type="ECO:0000256" key="7">
    <source>
        <dbReference type="ARBA" id="ARBA00022692"/>
    </source>
</evidence>
<sequence length="1706" mass="190721">MVRMTQAIWLSLLSWSVFFSSQTIAQNQASNPSPLKIAYCVDCVPFQYQNEQGEASGLIIDLWKIWTDKTELEIELVPYIWDETLAAVGRGDADIHAGLYYNESRDEFLDYGTLLARTSSHIILRNDQPSFDTLKALEGMKIAVIKGDFLEGYLKQRLPEENVITYPSYQQLIAELKAGTLDVFSADTLTATYYLQKNGILDQFNLEPAHILFSDTWRAAVTEGNASLLDVINQGFERVSQEERIANFQKWNPSSDLQANGRSTQPTSHQEIENDEIVRIFIAIALILGLLMFSLAFILPKFLSNELMAKYVASRAFTYSIISTTCITSFVILFLVWHTIEQNKKETLHSVEQDLAFVLEQTNDSLEDWVKDSETYLNSLGKHPHLVSLTEKLLQVPQNKQSLQDSKALNDMRLFFDKHVEDFGSVGFFIINKDRVSIASRRNTNLGTDNLIAIQAPQLLDRAFQGEAVFIPPILSDVHNQSERMGGLRTRLDAFNMFFAVPIKNDSGEVIAVMTQRLLPRGRLSKIMQHGSIGRSGESYLINHDGGMITESRFIDSLEDIGLLKAGQSQDTLLALKDPGGNMNEGFVPASPTEEQPFTLMAQSVIAMGKTDQGKVNSHINSNVEGYRDYRGVPVLGVWSWNQNLGVGIATEIDKSEALESFYQMRLYLFSTAFVALLLAVASSMLTVTIGQRATSFMRRSNEELESRVGERTVALKEAEQRSRTIFENTKDGVIVINELGTVQEFNPAAETIFEYQREDVVGQNIKMLMGEPYRDKHDAYLKKYAQTRVEHILVRSTELEGRRSSGEIFPIDLAVNEALSAGETIFVGIIRDITERKEAEKELKNREERLWDLYENAPVAYASVNRSGEFVKHNKAFSELLCVERTDIKNISWHDIISPNFEQHQTLFDSVCDGESLFCHEIPIVRLDGEQIITEVSALPSFNDNSELQEIRITMTDITDRKNAEEVLKEAKKTAEEATKAKSDFLANMSHEIRTPMNAIIGMSGLALNTELDNKQRNYIEKVNRSADSLLGIINDILDFSKIEAGKLDIEFIDFHLEDVMDSLANIVGIRAEEKGLELLFDVSADAPTMLIGDPLRLGQILTNLGNNAVKFTDQGEILVSVKVKQLDDESVTLHFSVRDTGIGMTSEQQEKLFESFSQADSSITRKYGGTGLGLTISQKLTHMMDGEIWVESQSGKGSTFHFTARFKYQKNVPIGRVKPELPELKGLHVLVVDDNATARKIFSDILSSFDFNVTAYSSGSQAIEHFEQGLRGVDLVVMDWQIPNIDGVEVTMRIHEKHPDLPVILVTAFGRDEALEASKRARFVRVLSKPISASTILDATMEAFGHDPEKREHMRAAVDDLDAATKIRGAKVLLVEDNDINQELAIELLSSAGVDAKVAENGEIALEMLDKEQFDGVLMDCQMPVMDGYTATRLLREKEEFKDLPVIALTANVMSGDIEKVISAGMNDHIGKPINVRELYTTMANWITPSNLVGETSIQQDSGKEVGTFEPLPNLPGIDVEKGLAIANKDQKLYKKLLLKYKDSYSNFAETFNQSLQSEDSQEPQRLAHTLKGVAGNIGATAVQAAAEKLESECKTNREPSAHVLDALLSELNKTLTGLSDLEQASTNVKSDGEFDQAAFTSLISQLKELLEDYDTEAMEIVEELASMPLEPTINNIVKKISNAISEYDFEHALSFLERLNIDE</sequence>
<evidence type="ECO:0000256" key="17">
    <source>
        <dbReference type="ARBA" id="ARBA00068150"/>
    </source>
</evidence>
<keyword evidence="11" id="KW-0067">ATP-binding</keyword>
<dbReference type="InterPro" id="IPR036097">
    <property type="entry name" value="HisK_dim/P_sf"/>
</dbReference>
<feature type="transmembrane region" description="Helical" evidence="22">
    <location>
        <begin position="316"/>
        <end position="337"/>
    </location>
</feature>
<evidence type="ECO:0000256" key="22">
    <source>
        <dbReference type="SAM" id="Phobius"/>
    </source>
</evidence>
<evidence type="ECO:0000259" key="27">
    <source>
        <dbReference type="PROSITE" id="PS50113"/>
    </source>
</evidence>
<feature type="domain" description="Response regulatory" evidence="25">
    <location>
        <begin position="1230"/>
        <end position="1346"/>
    </location>
</feature>
<dbReference type="InterPro" id="IPR000014">
    <property type="entry name" value="PAS"/>
</dbReference>
<keyword evidence="4" id="KW-1003">Cell membrane</keyword>
<dbReference type="SUPFAM" id="SSF47226">
    <property type="entry name" value="Histidine-containing phosphotransfer domain, HPT domain"/>
    <property type="match status" value="1"/>
</dbReference>
<dbReference type="CDD" id="cd00130">
    <property type="entry name" value="PAS"/>
    <property type="match status" value="2"/>
</dbReference>
<evidence type="ECO:0000256" key="6">
    <source>
        <dbReference type="ARBA" id="ARBA00022679"/>
    </source>
</evidence>
<comment type="subunit">
    <text evidence="16">At low DSF concentrations, interacts with RpfF.</text>
</comment>
<dbReference type="SMART" id="SM00448">
    <property type="entry name" value="REC"/>
    <property type="match status" value="2"/>
</dbReference>